<evidence type="ECO:0000313" key="3">
    <source>
        <dbReference type="EMBL" id="GJE61624.1"/>
    </source>
</evidence>
<feature type="compositionally biased region" description="Low complexity" evidence="1">
    <location>
        <begin position="29"/>
        <end position="52"/>
    </location>
</feature>
<proteinExistence type="predicted"/>
<dbReference type="Proteomes" id="UP001055057">
    <property type="component" value="Unassembled WGS sequence"/>
</dbReference>
<evidence type="ECO:0000259" key="2">
    <source>
        <dbReference type="Pfam" id="PF09361"/>
    </source>
</evidence>
<organism evidence="3 4">
    <name type="scientific">Methylobacterium trifolii</name>
    <dbReference type="NCBI Taxonomy" id="1003092"/>
    <lineage>
        <taxon>Bacteria</taxon>
        <taxon>Pseudomonadati</taxon>
        <taxon>Pseudomonadota</taxon>
        <taxon>Alphaproteobacteria</taxon>
        <taxon>Hyphomicrobiales</taxon>
        <taxon>Methylobacteriaceae</taxon>
        <taxon>Methylobacterium</taxon>
    </lineage>
</organism>
<accession>A0ABQ4U417</accession>
<dbReference type="InterPro" id="IPR018968">
    <property type="entry name" value="Phasin"/>
</dbReference>
<reference evidence="3" key="1">
    <citation type="journal article" date="2021" name="Front. Microbiol.">
        <title>Comprehensive Comparative Genomics and Phenotyping of Methylobacterium Species.</title>
        <authorList>
            <person name="Alessa O."/>
            <person name="Ogura Y."/>
            <person name="Fujitani Y."/>
            <person name="Takami H."/>
            <person name="Hayashi T."/>
            <person name="Sahin N."/>
            <person name="Tani A."/>
        </authorList>
    </citation>
    <scope>NUCLEOTIDE SEQUENCE</scope>
    <source>
        <strain evidence="3">DSM 23632</strain>
    </source>
</reference>
<feature type="compositionally biased region" description="Low complexity" evidence="1">
    <location>
        <begin position="91"/>
        <end position="121"/>
    </location>
</feature>
<protein>
    <recommendedName>
        <fullName evidence="2">Phasin domain-containing protein</fullName>
    </recommendedName>
</protein>
<name>A0ABQ4U417_9HYPH</name>
<feature type="domain" description="Phasin" evidence="2">
    <location>
        <begin position="205"/>
        <end position="268"/>
    </location>
</feature>
<comment type="caution">
    <text evidence="3">The sequence shown here is derived from an EMBL/GenBank/DDBJ whole genome shotgun (WGS) entry which is preliminary data.</text>
</comment>
<feature type="region of interest" description="Disordered" evidence="1">
    <location>
        <begin position="1"/>
        <end position="141"/>
    </location>
</feature>
<dbReference type="RefSeq" id="WP_238184184.1">
    <property type="nucleotide sequence ID" value="NZ_BPRB01000231.1"/>
</dbReference>
<reference evidence="3" key="2">
    <citation type="submission" date="2021-08" db="EMBL/GenBank/DDBJ databases">
        <authorList>
            <person name="Tani A."/>
            <person name="Ola A."/>
            <person name="Ogura Y."/>
            <person name="Katsura K."/>
            <person name="Hayashi T."/>
        </authorList>
    </citation>
    <scope>NUCLEOTIDE SEQUENCE</scope>
    <source>
        <strain evidence="3">DSM 23632</strain>
    </source>
</reference>
<dbReference type="Pfam" id="PF09361">
    <property type="entry name" value="Phasin_2"/>
    <property type="match status" value="1"/>
</dbReference>
<sequence length="272" mass="27996">MVKHRNPQGQRPVRKPPALRTVPAYPSQVEAQAEAAEAEAPVIEVPGEAPAPSVHEQLLESVSPEAIATEPEPVEPVADFQAESVPQSGSAPESEPVAQAEPAAEAGLEAAEPAPEPAESVPEADERAGVQAAPAAEAEPAVVAQDAATAFADKATETSAEAVEASVALVQAALPVVAAAQPAAALRAPSFPRGRAGLAATPFDVEGIGARFASYVRDESAAAFSHMRALGSAKTPADLIRLQVSEMQRAADASLTCWSDIARKASRLVEFR</sequence>
<feature type="compositionally biased region" description="Low complexity" evidence="1">
    <location>
        <begin position="131"/>
        <end position="141"/>
    </location>
</feature>
<dbReference type="EMBL" id="BPRB01000231">
    <property type="protein sequence ID" value="GJE61624.1"/>
    <property type="molecule type" value="Genomic_DNA"/>
</dbReference>
<keyword evidence="4" id="KW-1185">Reference proteome</keyword>
<evidence type="ECO:0000313" key="4">
    <source>
        <dbReference type="Proteomes" id="UP001055057"/>
    </source>
</evidence>
<gene>
    <name evidence="3" type="ORF">MPOCJGCO_3747</name>
</gene>
<evidence type="ECO:0000256" key="1">
    <source>
        <dbReference type="SAM" id="MobiDB-lite"/>
    </source>
</evidence>